<sequence length="155" mass="18008">MNLRDKSQSKMVDVFKTGKEYRRRDLHDMYGGQRYGGISTPSKHPFIMIFTGDRGEEYGYKDGWTENGIFLYTGEGQEGDMQFIRGNKAILEHEKDGKDIHLFEYVRTGYVKYVGQMLCVGYRVKDKDNKGQNRKVIVFELMPIEAELPQKGSFK</sequence>
<evidence type="ECO:0000259" key="1">
    <source>
        <dbReference type="Pfam" id="PF26348"/>
    </source>
</evidence>
<keyword evidence="2" id="KW-0255">Endonuclease</keyword>
<evidence type="ECO:0000313" key="3">
    <source>
        <dbReference type="Proteomes" id="UP001189619"/>
    </source>
</evidence>
<name>A0AA48M5Y6_9BACL</name>
<accession>A0AA48M5Y6</accession>
<keyword evidence="3" id="KW-1185">Reference proteome</keyword>
<feature type="domain" description="ScoMcrA-like SRA" evidence="1">
    <location>
        <begin position="18"/>
        <end position="150"/>
    </location>
</feature>
<keyword evidence="2" id="KW-0540">Nuclease</keyword>
<gene>
    <name evidence="2" type="ORF">BSPP4475_06025</name>
</gene>
<reference evidence="2" key="1">
    <citation type="submission" date="2023-07" db="EMBL/GenBank/DDBJ databases">
        <authorList>
            <person name="Ivanov I."/>
            <person name="Teneva D."/>
            <person name="Stoikov I."/>
        </authorList>
    </citation>
    <scope>NUCLEOTIDE SEQUENCE</scope>
    <source>
        <strain evidence="2">4475</strain>
    </source>
</reference>
<dbReference type="Proteomes" id="UP001189619">
    <property type="component" value="Chromosome"/>
</dbReference>
<dbReference type="AlphaFoldDB" id="A0AA48M5Y6"/>
<dbReference type="Pfam" id="PF26348">
    <property type="entry name" value="SRA_ScoMcrA"/>
    <property type="match status" value="1"/>
</dbReference>
<proteinExistence type="predicted"/>
<dbReference type="InterPro" id="IPR058712">
    <property type="entry name" value="SRA_ScoMcrA"/>
</dbReference>
<organism evidence="2 3">
    <name type="scientific">Brevibacillus aydinogluensis</name>
    <dbReference type="NCBI Taxonomy" id="927786"/>
    <lineage>
        <taxon>Bacteria</taxon>
        <taxon>Bacillati</taxon>
        <taxon>Bacillota</taxon>
        <taxon>Bacilli</taxon>
        <taxon>Bacillales</taxon>
        <taxon>Paenibacillaceae</taxon>
        <taxon>Brevibacillus</taxon>
    </lineage>
</organism>
<protein>
    <submittedName>
        <fullName evidence="2">HNH endonuclease</fullName>
    </submittedName>
</protein>
<evidence type="ECO:0000313" key="2">
    <source>
        <dbReference type="EMBL" id="CAJ1001870.1"/>
    </source>
</evidence>
<dbReference type="KEGG" id="bayd:BSPP4475_06025"/>
<dbReference type="EMBL" id="OY569118">
    <property type="protein sequence ID" value="CAJ1001870.1"/>
    <property type="molecule type" value="Genomic_DNA"/>
</dbReference>
<dbReference type="GO" id="GO:0004519">
    <property type="term" value="F:endonuclease activity"/>
    <property type="evidence" value="ECO:0007669"/>
    <property type="project" value="UniProtKB-KW"/>
</dbReference>
<dbReference type="RefSeq" id="WP_304415243.1">
    <property type="nucleotide sequence ID" value="NZ_OY569118.1"/>
</dbReference>
<keyword evidence="2" id="KW-0378">Hydrolase</keyword>